<comment type="caution">
    <text evidence="3">The sequence shown here is derived from an EMBL/GenBank/DDBJ whole genome shotgun (WGS) entry which is preliminary data.</text>
</comment>
<dbReference type="AlphaFoldDB" id="A0A367V381"/>
<feature type="transmembrane region" description="Helical" evidence="2">
    <location>
        <begin position="51"/>
        <end position="72"/>
    </location>
</feature>
<feature type="compositionally biased region" description="Basic and acidic residues" evidence="1">
    <location>
        <begin position="144"/>
        <end position="163"/>
    </location>
</feature>
<protein>
    <recommendedName>
        <fullName evidence="5">Phage holin family protein</fullName>
    </recommendedName>
</protein>
<reference evidence="3 4" key="1">
    <citation type="submission" date="2014-07" db="EMBL/GenBank/DDBJ databases">
        <title>Draft genome sequence of Thalassospira profundimaris R8-17.</title>
        <authorList>
            <person name="Lai Q."/>
            <person name="Shao Z."/>
        </authorList>
    </citation>
    <scope>NUCLEOTIDE SEQUENCE [LARGE SCALE GENOMIC DNA]</scope>
    <source>
        <strain evidence="3 4">R8-17</strain>
    </source>
</reference>
<name>A0A367V381_9PROT</name>
<evidence type="ECO:0000313" key="4">
    <source>
        <dbReference type="Proteomes" id="UP000253061"/>
    </source>
</evidence>
<keyword evidence="2" id="KW-0472">Membrane</keyword>
<dbReference type="RefSeq" id="WP_062954352.1">
    <property type="nucleotide sequence ID" value="NZ_JPWB01000010.1"/>
</dbReference>
<evidence type="ECO:0000313" key="3">
    <source>
        <dbReference type="EMBL" id="RCK19645.1"/>
    </source>
</evidence>
<dbReference type="EMBL" id="JPWB01000010">
    <property type="protein sequence ID" value="RCK19645.1"/>
    <property type="molecule type" value="Genomic_DNA"/>
</dbReference>
<keyword evidence="2" id="KW-1133">Transmembrane helix</keyword>
<feature type="region of interest" description="Disordered" evidence="1">
    <location>
        <begin position="139"/>
        <end position="163"/>
    </location>
</feature>
<evidence type="ECO:0000256" key="1">
    <source>
        <dbReference type="SAM" id="MobiDB-lite"/>
    </source>
</evidence>
<sequence length="163" mass="17135">MINQLTDIFVDQAKAAARKGAAFAAIAVVMLVGAGFLLAAIYMAIAASFGPIAAAMAIGGTLMTLGLVALAVMSQRDPGDAVDQISSEEHAAKARKSEDDMLFDLLVHSAMTGYATGQGNKPRMQSGFDQMITDLGELGIFDPPKGRMETRQTDHETETKKAG</sequence>
<dbReference type="Proteomes" id="UP000253061">
    <property type="component" value="Unassembled WGS sequence"/>
</dbReference>
<keyword evidence="2" id="KW-0812">Transmembrane</keyword>
<proteinExistence type="predicted"/>
<feature type="transmembrane region" description="Helical" evidence="2">
    <location>
        <begin position="21"/>
        <end position="45"/>
    </location>
</feature>
<evidence type="ECO:0008006" key="5">
    <source>
        <dbReference type="Google" id="ProtNLM"/>
    </source>
</evidence>
<gene>
    <name evidence="3" type="ORF">TH6_18775</name>
</gene>
<accession>A0A367V381</accession>
<organism evidence="3 4">
    <name type="scientific">Thalassospira profundimaris</name>
    <dbReference type="NCBI Taxonomy" id="502049"/>
    <lineage>
        <taxon>Bacteria</taxon>
        <taxon>Pseudomonadati</taxon>
        <taxon>Pseudomonadota</taxon>
        <taxon>Alphaproteobacteria</taxon>
        <taxon>Rhodospirillales</taxon>
        <taxon>Thalassospiraceae</taxon>
        <taxon>Thalassospira</taxon>
    </lineage>
</organism>
<evidence type="ECO:0000256" key="2">
    <source>
        <dbReference type="SAM" id="Phobius"/>
    </source>
</evidence>